<protein>
    <submittedName>
        <fullName evidence="2">Uncharacterized protein</fullName>
    </submittedName>
</protein>
<organism evidence="2 3">
    <name type="scientific">Schizothecium vesticola</name>
    <dbReference type="NCBI Taxonomy" id="314040"/>
    <lineage>
        <taxon>Eukaryota</taxon>
        <taxon>Fungi</taxon>
        <taxon>Dikarya</taxon>
        <taxon>Ascomycota</taxon>
        <taxon>Pezizomycotina</taxon>
        <taxon>Sordariomycetes</taxon>
        <taxon>Sordariomycetidae</taxon>
        <taxon>Sordariales</taxon>
        <taxon>Schizotheciaceae</taxon>
        <taxon>Schizothecium</taxon>
    </lineage>
</organism>
<keyword evidence="3" id="KW-1185">Reference proteome</keyword>
<sequence>MPASTTHHHLDPPETTMADSEAPRVERGDRFETSATEDTIIKLNTLCGACSTFVETSPLLRKLANGDKIRIRASEVAHVGSPNDIKAGYQTGTCHLCALLWDRAGGHVLDPAKSDRCGDPNVPVVVELEARDDEKEYAIMVETENDKAKKLWRRVAPTPSITEDGHVHLRIQILKKEVYSELHFHHPGRMSTESPTRSVHGD</sequence>
<evidence type="ECO:0000313" key="2">
    <source>
        <dbReference type="EMBL" id="KAK0747190.1"/>
    </source>
</evidence>
<dbReference type="Proteomes" id="UP001172155">
    <property type="component" value="Unassembled WGS sequence"/>
</dbReference>
<comment type="caution">
    <text evidence="2">The sequence shown here is derived from an EMBL/GenBank/DDBJ whole genome shotgun (WGS) entry which is preliminary data.</text>
</comment>
<evidence type="ECO:0000256" key="1">
    <source>
        <dbReference type="SAM" id="MobiDB-lite"/>
    </source>
</evidence>
<proteinExistence type="predicted"/>
<gene>
    <name evidence="2" type="ORF">B0T18DRAFT_166535</name>
</gene>
<reference evidence="2" key="1">
    <citation type="submission" date="2023-06" db="EMBL/GenBank/DDBJ databases">
        <title>Genome-scale phylogeny and comparative genomics of the fungal order Sordariales.</title>
        <authorList>
            <consortium name="Lawrence Berkeley National Laboratory"/>
            <person name="Hensen N."/>
            <person name="Bonometti L."/>
            <person name="Westerberg I."/>
            <person name="Brannstrom I.O."/>
            <person name="Guillou S."/>
            <person name="Cros-Aarteil S."/>
            <person name="Calhoun S."/>
            <person name="Haridas S."/>
            <person name="Kuo A."/>
            <person name="Mondo S."/>
            <person name="Pangilinan J."/>
            <person name="Riley R."/>
            <person name="LaButti K."/>
            <person name="Andreopoulos B."/>
            <person name="Lipzen A."/>
            <person name="Chen C."/>
            <person name="Yanf M."/>
            <person name="Daum C."/>
            <person name="Ng V."/>
            <person name="Clum A."/>
            <person name="Steindorff A."/>
            <person name="Ohm R."/>
            <person name="Martin F."/>
            <person name="Silar P."/>
            <person name="Natvig D."/>
            <person name="Lalanne C."/>
            <person name="Gautier V."/>
            <person name="Ament-velasquez S.L."/>
            <person name="Kruys A."/>
            <person name="Hutchinson M.I."/>
            <person name="Powell A.J."/>
            <person name="Barry K."/>
            <person name="Miller A.N."/>
            <person name="Grigoriev I.V."/>
            <person name="Debuchy R."/>
            <person name="Gladieux P."/>
            <person name="Thoren M.H."/>
            <person name="Johannesson H."/>
        </authorList>
    </citation>
    <scope>NUCLEOTIDE SEQUENCE</scope>
    <source>
        <strain evidence="2">SMH3187-1</strain>
    </source>
</reference>
<dbReference type="EMBL" id="JAUKUD010000004">
    <property type="protein sequence ID" value="KAK0747190.1"/>
    <property type="molecule type" value="Genomic_DNA"/>
</dbReference>
<dbReference type="AlphaFoldDB" id="A0AA40EX58"/>
<accession>A0AA40EX58</accession>
<feature type="region of interest" description="Disordered" evidence="1">
    <location>
        <begin position="1"/>
        <end position="25"/>
    </location>
</feature>
<name>A0AA40EX58_9PEZI</name>
<evidence type="ECO:0000313" key="3">
    <source>
        <dbReference type="Proteomes" id="UP001172155"/>
    </source>
</evidence>